<keyword evidence="4" id="KW-1185">Reference proteome</keyword>
<dbReference type="OrthoDB" id="9816310at2"/>
<name>A0A3M0C3Z1_9PROT</name>
<dbReference type="InterPro" id="IPR025430">
    <property type="entry name" value="DUF4167"/>
</dbReference>
<dbReference type="EMBL" id="REFR01000016">
    <property type="protein sequence ID" value="RMB01536.1"/>
    <property type="molecule type" value="Genomic_DNA"/>
</dbReference>
<evidence type="ECO:0000313" key="4">
    <source>
        <dbReference type="Proteomes" id="UP000271227"/>
    </source>
</evidence>
<dbReference type="Proteomes" id="UP000271227">
    <property type="component" value="Unassembled WGS sequence"/>
</dbReference>
<dbReference type="Pfam" id="PF13763">
    <property type="entry name" value="DUF4167"/>
    <property type="match status" value="1"/>
</dbReference>
<protein>
    <submittedName>
        <fullName evidence="3">Uncharacterized protein DUF4167</fullName>
    </submittedName>
</protein>
<feature type="compositionally biased region" description="Basic and acidic residues" evidence="1">
    <location>
        <begin position="84"/>
        <end position="109"/>
    </location>
</feature>
<evidence type="ECO:0000313" key="3">
    <source>
        <dbReference type="EMBL" id="RMB01536.1"/>
    </source>
</evidence>
<dbReference type="AlphaFoldDB" id="A0A3M0C3Z1"/>
<feature type="region of interest" description="Disordered" evidence="1">
    <location>
        <begin position="77"/>
        <end position="222"/>
    </location>
</feature>
<dbReference type="InParanoid" id="A0A3M0C3Z1"/>
<reference evidence="3 4" key="1">
    <citation type="submission" date="2018-10" db="EMBL/GenBank/DDBJ databases">
        <title>Genomic Encyclopedia of Archaeal and Bacterial Type Strains, Phase II (KMG-II): from individual species to whole genera.</title>
        <authorList>
            <person name="Goeker M."/>
        </authorList>
    </citation>
    <scope>NUCLEOTIDE SEQUENCE [LARGE SCALE GENOMIC DNA]</scope>
    <source>
        <strain evidence="3 4">DSM 25217</strain>
    </source>
</reference>
<sequence length="222" mass="24231">MKQGQNARKPRARTASRRSSKGTDGNRTEMKVRGNPKQLLEKYKNQAREATQAGDRVMTEYYLQFADHYQRVINEMRGVSSGVYRDRDETADTGEKSKQVEADERAGQRDRRRRNGRRDSAAGGQPDAAVTSDNARQEKPPADGVVVTNGATDPATQEQPAEIHPELNLGPAEETPVTKPRRRAATTRRRKAPAKSAAETTADVPSAEAVPEPGPAQGGEAA</sequence>
<feature type="compositionally biased region" description="Basic residues" evidence="1">
    <location>
        <begin position="8"/>
        <end position="20"/>
    </location>
</feature>
<feature type="region of interest" description="Disordered" evidence="1">
    <location>
        <begin position="1"/>
        <end position="54"/>
    </location>
</feature>
<accession>A0A3M0C3Z1</accession>
<comment type="caution">
    <text evidence="3">The sequence shown here is derived from an EMBL/GenBank/DDBJ whole genome shotgun (WGS) entry which is preliminary data.</text>
</comment>
<evidence type="ECO:0000259" key="2">
    <source>
        <dbReference type="Pfam" id="PF13763"/>
    </source>
</evidence>
<evidence type="ECO:0000256" key="1">
    <source>
        <dbReference type="SAM" id="MobiDB-lite"/>
    </source>
</evidence>
<gene>
    <name evidence="3" type="ORF">BXY39_3723</name>
</gene>
<organism evidence="3 4">
    <name type="scientific">Eilatimonas milleporae</name>
    <dbReference type="NCBI Taxonomy" id="911205"/>
    <lineage>
        <taxon>Bacteria</taxon>
        <taxon>Pseudomonadati</taxon>
        <taxon>Pseudomonadota</taxon>
        <taxon>Alphaproteobacteria</taxon>
        <taxon>Kordiimonadales</taxon>
        <taxon>Kordiimonadaceae</taxon>
        <taxon>Eilatimonas</taxon>
    </lineage>
</organism>
<proteinExistence type="predicted"/>
<feature type="domain" description="DUF4167" evidence="2">
    <location>
        <begin position="5"/>
        <end position="77"/>
    </location>
</feature>
<feature type="compositionally biased region" description="Polar residues" evidence="1">
    <location>
        <begin position="149"/>
        <end position="159"/>
    </location>
</feature>
<feature type="compositionally biased region" description="Basic residues" evidence="1">
    <location>
        <begin position="179"/>
        <end position="193"/>
    </location>
</feature>